<dbReference type="RefSeq" id="XP_007272138.1">
    <property type="nucleotide sequence ID" value="XM_007272076.1"/>
</dbReference>
<name>R7SGQ4_FOMME</name>
<feature type="domain" description="DDE-1" evidence="1">
    <location>
        <begin position="69"/>
        <end position="235"/>
    </location>
</feature>
<dbReference type="GO" id="GO:0005634">
    <property type="term" value="C:nucleus"/>
    <property type="evidence" value="ECO:0007669"/>
    <property type="project" value="TreeGrafter"/>
</dbReference>
<proteinExistence type="predicted"/>
<protein>
    <submittedName>
        <fullName evidence="2">CENP-B/ARS binding protein-like protein</fullName>
    </submittedName>
</protein>
<dbReference type="EMBL" id="JH717990">
    <property type="protein sequence ID" value="EJC97600.1"/>
    <property type="molecule type" value="Genomic_DNA"/>
</dbReference>
<dbReference type="AlphaFoldDB" id="R7SGQ4"/>
<dbReference type="OMA" id="QWINEAW"/>
<dbReference type="GeneID" id="18681012"/>
<dbReference type="Proteomes" id="UP000053630">
    <property type="component" value="Unassembled WGS sequence"/>
</dbReference>
<reference evidence="3" key="1">
    <citation type="journal article" date="2012" name="Science">
        <title>The Paleozoic origin of enzymatic lignin decomposition reconstructed from 31 fungal genomes.</title>
        <authorList>
            <person name="Floudas D."/>
            <person name="Binder M."/>
            <person name="Riley R."/>
            <person name="Barry K."/>
            <person name="Blanchette R.A."/>
            <person name="Henrissat B."/>
            <person name="Martinez A.T."/>
            <person name="Otillar R."/>
            <person name="Spatafora J.W."/>
            <person name="Yadav J.S."/>
            <person name="Aerts A."/>
            <person name="Benoit I."/>
            <person name="Boyd A."/>
            <person name="Carlson A."/>
            <person name="Copeland A."/>
            <person name="Coutinho P.M."/>
            <person name="de Vries R.P."/>
            <person name="Ferreira P."/>
            <person name="Findley K."/>
            <person name="Foster B."/>
            <person name="Gaskell J."/>
            <person name="Glotzer D."/>
            <person name="Gorecki P."/>
            <person name="Heitman J."/>
            <person name="Hesse C."/>
            <person name="Hori C."/>
            <person name="Igarashi K."/>
            <person name="Jurgens J.A."/>
            <person name="Kallen N."/>
            <person name="Kersten P."/>
            <person name="Kohler A."/>
            <person name="Kuees U."/>
            <person name="Kumar T.K.A."/>
            <person name="Kuo A."/>
            <person name="LaButti K."/>
            <person name="Larrondo L.F."/>
            <person name="Lindquist E."/>
            <person name="Ling A."/>
            <person name="Lombard V."/>
            <person name="Lucas S."/>
            <person name="Lundell T."/>
            <person name="Martin R."/>
            <person name="McLaughlin D.J."/>
            <person name="Morgenstern I."/>
            <person name="Morin E."/>
            <person name="Murat C."/>
            <person name="Nagy L.G."/>
            <person name="Nolan M."/>
            <person name="Ohm R.A."/>
            <person name="Patyshakuliyeva A."/>
            <person name="Rokas A."/>
            <person name="Ruiz-Duenas F.J."/>
            <person name="Sabat G."/>
            <person name="Salamov A."/>
            <person name="Samejima M."/>
            <person name="Schmutz J."/>
            <person name="Slot J.C."/>
            <person name="St John F."/>
            <person name="Stenlid J."/>
            <person name="Sun H."/>
            <person name="Sun S."/>
            <person name="Syed K."/>
            <person name="Tsang A."/>
            <person name="Wiebenga A."/>
            <person name="Young D."/>
            <person name="Pisabarro A."/>
            <person name="Eastwood D.C."/>
            <person name="Martin F."/>
            <person name="Cullen D."/>
            <person name="Grigoriev I.V."/>
            <person name="Hibbett D.S."/>
        </authorList>
    </citation>
    <scope>NUCLEOTIDE SEQUENCE [LARGE SCALE GENOMIC DNA]</scope>
    <source>
        <strain evidence="3">MF3/22</strain>
    </source>
</reference>
<accession>R7SGQ4</accession>
<dbReference type="OrthoDB" id="162969at2759"/>
<feature type="non-terminal residue" evidence="2">
    <location>
        <position position="1"/>
    </location>
</feature>
<organism evidence="2 3">
    <name type="scientific">Fomitiporia mediterranea (strain MF3/22)</name>
    <name type="common">Grapevine white-rot fungus</name>
    <dbReference type="NCBI Taxonomy" id="694068"/>
    <lineage>
        <taxon>Eukaryota</taxon>
        <taxon>Fungi</taxon>
        <taxon>Dikarya</taxon>
        <taxon>Basidiomycota</taxon>
        <taxon>Agaricomycotina</taxon>
        <taxon>Agaricomycetes</taxon>
        <taxon>Hymenochaetales</taxon>
        <taxon>Hymenochaetaceae</taxon>
        <taxon>Fomitiporia</taxon>
    </lineage>
</organism>
<evidence type="ECO:0000259" key="1">
    <source>
        <dbReference type="Pfam" id="PF03184"/>
    </source>
</evidence>
<keyword evidence="3" id="KW-1185">Reference proteome</keyword>
<evidence type="ECO:0000313" key="2">
    <source>
        <dbReference type="EMBL" id="EJC97600.1"/>
    </source>
</evidence>
<dbReference type="eggNOG" id="KOG3105">
    <property type="taxonomic scope" value="Eukaryota"/>
</dbReference>
<dbReference type="Pfam" id="PF03184">
    <property type="entry name" value="DDE_1"/>
    <property type="match status" value="1"/>
</dbReference>
<dbReference type="PANTHER" id="PTHR19303">
    <property type="entry name" value="TRANSPOSON"/>
    <property type="match status" value="1"/>
</dbReference>
<dbReference type="KEGG" id="fme:FOMMEDRAFT_98551"/>
<gene>
    <name evidence="2" type="ORF">FOMMEDRAFT_98551</name>
</gene>
<dbReference type="InterPro" id="IPR004875">
    <property type="entry name" value="DDE_SF_endonuclease_dom"/>
</dbReference>
<dbReference type="InterPro" id="IPR050863">
    <property type="entry name" value="CenT-Element_Derived"/>
</dbReference>
<sequence length="253" mass="29417">IKSIRRHGEAASVDQAQVAEERVRITKILSQYKPEDQYNFDETGLFAYAPPDRGLALRQMSGRKANRFRITIGLCCNADGSDKRDLFIIGKSRKPRCFNSQSPTTKGFYYRANQSAWMTSFLFQEWLQNFDLAMQREGRYVILLLDNFSAHRVPYQPTHIHLEFFAPNMTPFIQPLDAGIIRTFKALYRRAFCKRAVDLDEAGERDIYKINLLEAMLMTNSAWDRVDASTIRNCWKHSGLQRYALFFVVFLLC</sequence>
<evidence type="ECO:0000313" key="3">
    <source>
        <dbReference type="Proteomes" id="UP000053630"/>
    </source>
</evidence>
<dbReference type="GO" id="GO:0003677">
    <property type="term" value="F:DNA binding"/>
    <property type="evidence" value="ECO:0007669"/>
    <property type="project" value="TreeGrafter"/>
</dbReference>
<dbReference type="PANTHER" id="PTHR19303:SF73">
    <property type="entry name" value="PROTEIN PDC2"/>
    <property type="match status" value="1"/>
</dbReference>